<dbReference type="Pfam" id="PF12741">
    <property type="entry name" value="SusD-like"/>
    <property type="match status" value="1"/>
</dbReference>
<dbReference type="AlphaFoldDB" id="A0A2U2JE31"/>
<dbReference type="InterPro" id="IPR024302">
    <property type="entry name" value="SusD-like"/>
</dbReference>
<dbReference type="PROSITE" id="PS51257">
    <property type="entry name" value="PROKAR_LIPOPROTEIN"/>
    <property type="match status" value="1"/>
</dbReference>
<organism evidence="2 3">
    <name type="scientific">Polaribacter aquimarinus</name>
    <dbReference type="NCBI Taxonomy" id="2100726"/>
    <lineage>
        <taxon>Bacteria</taxon>
        <taxon>Pseudomonadati</taxon>
        <taxon>Bacteroidota</taxon>
        <taxon>Flavobacteriia</taxon>
        <taxon>Flavobacteriales</taxon>
        <taxon>Flavobacteriaceae</taxon>
    </lineage>
</organism>
<proteinExistence type="predicted"/>
<gene>
    <name evidence="2" type="ORF">DIS07_01475</name>
</gene>
<dbReference type="EMBL" id="QFFG01000001">
    <property type="protein sequence ID" value="PWG06531.1"/>
    <property type="molecule type" value="Genomic_DNA"/>
</dbReference>
<evidence type="ECO:0008006" key="4">
    <source>
        <dbReference type="Google" id="ProtNLM"/>
    </source>
</evidence>
<dbReference type="OrthoDB" id="725917at2"/>
<feature type="signal peptide" evidence="1">
    <location>
        <begin position="1"/>
        <end position="28"/>
    </location>
</feature>
<name>A0A2U2JE31_9FLAO</name>
<dbReference type="InterPro" id="IPR011990">
    <property type="entry name" value="TPR-like_helical_dom_sf"/>
</dbReference>
<keyword evidence="3" id="KW-1185">Reference proteome</keyword>
<dbReference type="Gene3D" id="1.25.40.390">
    <property type="match status" value="1"/>
</dbReference>
<keyword evidence="1" id="KW-0732">Signal</keyword>
<sequence length="535" mass="57789">MKKINNKIKYLFSVVTVCILVLTTSCETTNLDVNVNPNALSPESADPSLVLNSIQAGMIGQSFGLNANVRGVMRHINMFGTYAANTPPSSLNGAWATTFSVVANRKLIEDLNNTQDLANHLGAAQVLEAFAYVNLVDFIGTAVYTEAVDAAFANPNLDAGKDIYDAMYTLLDKAIANLQVSGQVKFEDLFFNGDLNAWIKLANTIKIRMYVQSKLTGNGNAAASINSIVASGNYIKSNSDDFVAQFGTNNDNPDVRHPDFVATYEAAGAGGTYMSNEFINILKNDKTVEDPRLKHYMYRQSLTVPSGSKLPCAGNPAYPLCYVGDFYWGRQHGDDEGIPNDNNQRTTFGAYPAGGAFDSGVGNVSSNNSINLGGKGIFPVITASFTDFLLAEASLPAPVGLGVNGNTWTYIENGIKKSFAKVSEISGVAMVQADMDAYINEVKANFNNAATDSDKLAIIVKEFYVASFGNSIEAYNAYRRTGFPDLGGSVVPNTDFPRNFLIPDSELNSNDNPNLKQITRTTQVFWDTNPAGFVQ</sequence>
<dbReference type="SUPFAM" id="SSF48452">
    <property type="entry name" value="TPR-like"/>
    <property type="match status" value="1"/>
</dbReference>
<protein>
    <recommendedName>
        <fullName evidence="4">Starch-binding associating with outer membrane</fullName>
    </recommendedName>
</protein>
<evidence type="ECO:0000313" key="3">
    <source>
        <dbReference type="Proteomes" id="UP000245670"/>
    </source>
</evidence>
<dbReference type="Pfam" id="PF12771">
    <property type="entry name" value="SusD-like_2"/>
    <property type="match status" value="1"/>
</dbReference>
<dbReference type="Proteomes" id="UP000245670">
    <property type="component" value="Unassembled WGS sequence"/>
</dbReference>
<dbReference type="InterPro" id="IPR041662">
    <property type="entry name" value="SusD-like_2"/>
</dbReference>
<evidence type="ECO:0000256" key="1">
    <source>
        <dbReference type="SAM" id="SignalP"/>
    </source>
</evidence>
<accession>A0A2U2JE31</accession>
<comment type="caution">
    <text evidence="2">The sequence shown here is derived from an EMBL/GenBank/DDBJ whole genome shotgun (WGS) entry which is preliminary data.</text>
</comment>
<reference evidence="2 3" key="1">
    <citation type="submission" date="2018-05" db="EMBL/GenBank/DDBJ databases">
        <title>Polaribacter aquimarinus sp. nov., isolated from sediment in a sediment of sea.</title>
        <authorList>
            <person name="Lu D."/>
        </authorList>
    </citation>
    <scope>NUCLEOTIDE SEQUENCE [LARGE SCALE GENOMIC DNA]</scope>
    <source>
        <strain evidence="2 3">ZY113</strain>
    </source>
</reference>
<evidence type="ECO:0000313" key="2">
    <source>
        <dbReference type="EMBL" id="PWG06531.1"/>
    </source>
</evidence>
<feature type="chain" id="PRO_5015718282" description="Starch-binding associating with outer membrane" evidence="1">
    <location>
        <begin position="29"/>
        <end position="535"/>
    </location>
</feature>
<dbReference type="RefSeq" id="WP_109403439.1">
    <property type="nucleotide sequence ID" value="NZ_QFFG01000001.1"/>
</dbReference>